<dbReference type="Proteomes" id="UP000702964">
    <property type="component" value="Unassembled WGS sequence"/>
</dbReference>
<evidence type="ECO:0000256" key="1">
    <source>
        <dbReference type="ARBA" id="ARBA00004651"/>
    </source>
</evidence>
<dbReference type="Gene3D" id="1.10.3720.10">
    <property type="entry name" value="MetI-like"/>
    <property type="match status" value="2"/>
</dbReference>
<dbReference type="InterPro" id="IPR000515">
    <property type="entry name" value="MetI-like"/>
</dbReference>
<feature type="transmembrane region" description="Helical" evidence="7">
    <location>
        <begin position="358"/>
        <end position="381"/>
    </location>
</feature>
<feature type="transmembrane region" description="Helical" evidence="7">
    <location>
        <begin position="83"/>
        <end position="107"/>
    </location>
</feature>
<dbReference type="CDD" id="cd06261">
    <property type="entry name" value="TM_PBP2"/>
    <property type="match status" value="2"/>
</dbReference>
<proteinExistence type="predicted"/>
<evidence type="ECO:0000256" key="5">
    <source>
        <dbReference type="ARBA" id="ARBA00022989"/>
    </source>
</evidence>
<feature type="transmembrane region" description="Helical" evidence="7">
    <location>
        <begin position="258"/>
        <end position="279"/>
    </location>
</feature>
<organism evidence="9 10">
    <name type="scientific">Phytophthora kernoviae 00238/432</name>
    <dbReference type="NCBI Taxonomy" id="1284355"/>
    <lineage>
        <taxon>Eukaryota</taxon>
        <taxon>Sar</taxon>
        <taxon>Stramenopiles</taxon>
        <taxon>Oomycota</taxon>
        <taxon>Peronosporomycetes</taxon>
        <taxon>Peronosporales</taxon>
        <taxon>Peronosporaceae</taxon>
        <taxon>Phytophthora</taxon>
    </lineage>
</organism>
<dbReference type="PANTHER" id="PTHR43744:SF1">
    <property type="entry name" value="BINDING-PROTEIN-DEPENDENT TRANSPORT SYSTEMS INNER MEMBRANE COMPONENT"/>
    <property type="match status" value="1"/>
</dbReference>
<dbReference type="SUPFAM" id="SSF161098">
    <property type="entry name" value="MetI-like"/>
    <property type="match status" value="2"/>
</dbReference>
<gene>
    <name evidence="9" type="ORF">G195_000116</name>
</gene>
<keyword evidence="3" id="KW-1003">Cell membrane</keyword>
<name>A0A8J4WC95_9STRA</name>
<accession>A0A8J4WC95</accession>
<comment type="subcellular location">
    <subcellularLocation>
        <location evidence="1">Cell membrane</location>
        <topology evidence="1">Multi-pass membrane protein</topology>
    </subcellularLocation>
</comment>
<evidence type="ECO:0000313" key="9">
    <source>
        <dbReference type="EMBL" id="KAF4326077.1"/>
    </source>
</evidence>
<evidence type="ECO:0000313" key="10">
    <source>
        <dbReference type="Proteomes" id="UP000702964"/>
    </source>
</evidence>
<feature type="transmembrane region" description="Helical" evidence="7">
    <location>
        <begin position="317"/>
        <end position="338"/>
    </location>
</feature>
<reference evidence="9" key="2">
    <citation type="submission" date="2020-02" db="EMBL/GenBank/DDBJ databases">
        <authorList>
            <person name="Studholme D.J."/>
        </authorList>
    </citation>
    <scope>NUCLEOTIDE SEQUENCE</scope>
    <source>
        <strain evidence="9">00238/432</strain>
    </source>
</reference>
<keyword evidence="4 7" id="KW-0812">Transmembrane</keyword>
<evidence type="ECO:0000256" key="7">
    <source>
        <dbReference type="SAM" id="Phobius"/>
    </source>
</evidence>
<evidence type="ECO:0000256" key="4">
    <source>
        <dbReference type="ARBA" id="ARBA00022692"/>
    </source>
</evidence>
<protein>
    <recommendedName>
        <fullName evidence="8">ABC transmembrane type-1 domain-containing protein</fullName>
    </recommendedName>
</protein>
<evidence type="ECO:0000259" key="8">
    <source>
        <dbReference type="PROSITE" id="PS50928"/>
    </source>
</evidence>
<dbReference type="GO" id="GO:0005886">
    <property type="term" value="C:plasma membrane"/>
    <property type="evidence" value="ECO:0007669"/>
    <property type="project" value="UniProtKB-SubCell"/>
</dbReference>
<keyword evidence="6 7" id="KW-0472">Membrane</keyword>
<sequence>MNGFLMRLGVILEPIQWLSNEKYVLAIVIIVQLWLSLGTSFLAFIAGLQTIDRSLVEAGTVDGIKNRWQELWYITLPSMRPQLMFGAVMQITASFAVAEISIALAGFPSVNYAAHTVVTHLMDFGTIRLMLFALLALFGSFMVLPLIYTVNNAFKPLDELFIFPPRFWVNNPTMENFSDLINLMGNSWVPLSRYIANTLLITLLGTAGHILLASAAAYPLAKYRFPGSNVLFTIVILSLMFSPHVTAIPNYMVMSWLGWINTHASIIVPSLAFSLGLFLMKQFMEQIPDALLEAAKIDGANEYRIFWSIVMPNVKPAWLTLMILQFPALWGTDGGSFIYSENLKTLHYALSQIIQGGIARAGVGAAVALLLMIVPITLFIISQSSVMQTMATSGMKE</sequence>
<dbReference type="EMBL" id="AOFI03000001">
    <property type="protein sequence ID" value="KAF4326077.1"/>
    <property type="molecule type" value="Genomic_DNA"/>
</dbReference>
<evidence type="ECO:0000256" key="6">
    <source>
        <dbReference type="ARBA" id="ARBA00023136"/>
    </source>
</evidence>
<dbReference type="Pfam" id="PF00528">
    <property type="entry name" value="BPD_transp_1"/>
    <property type="match status" value="2"/>
</dbReference>
<dbReference type="PANTHER" id="PTHR43744">
    <property type="entry name" value="ABC TRANSPORTER PERMEASE PROTEIN MG189-RELATED-RELATED"/>
    <property type="match status" value="1"/>
</dbReference>
<feature type="transmembrane region" description="Helical" evidence="7">
    <location>
        <begin position="23"/>
        <end position="46"/>
    </location>
</feature>
<evidence type="ECO:0000256" key="3">
    <source>
        <dbReference type="ARBA" id="ARBA00022475"/>
    </source>
</evidence>
<feature type="transmembrane region" description="Helical" evidence="7">
    <location>
        <begin position="230"/>
        <end position="252"/>
    </location>
</feature>
<dbReference type="PROSITE" id="PS50928">
    <property type="entry name" value="ABC_TM1"/>
    <property type="match status" value="2"/>
</dbReference>
<reference evidence="9" key="1">
    <citation type="journal article" date="2015" name="Genom Data">
        <title>Draft genome sequences of Phytophthora kernoviae and Phytophthora ramorum lineage EU2 from Scotland.</title>
        <authorList>
            <person name="Sambles C."/>
            <person name="Schlenzig A."/>
            <person name="O'Neill P."/>
            <person name="Grant M."/>
            <person name="Studholme D.J."/>
        </authorList>
    </citation>
    <scope>NUCLEOTIDE SEQUENCE</scope>
    <source>
        <strain evidence="9">00238/432</strain>
    </source>
</reference>
<comment type="caution">
    <text evidence="9">The sequence shown here is derived from an EMBL/GenBank/DDBJ whole genome shotgun (WGS) entry which is preliminary data.</text>
</comment>
<feature type="transmembrane region" description="Helical" evidence="7">
    <location>
        <begin position="127"/>
        <end position="148"/>
    </location>
</feature>
<dbReference type="GO" id="GO:0055085">
    <property type="term" value="P:transmembrane transport"/>
    <property type="evidence" value="ECO:0007669"/>
    <property type="project" value="InterPro"/>
</dbReference>
<evidence type="ECO:0000256" key="2">
    <source>
        <dbReference type="ARBA" id="ARBA00022448"/>
    </source>
</evidence>
<keyword evidence="2" id="KW-0813">Transport</keyword>
<feature type="transmembrane region" description="Helical" evidence="7">
    <location>
        <begin position="194"/>
        <end position="218"/>
    </location>
</feature>
<feature type="domain" description="ABC transmembrane type-1" evidence="8">
    <location>
        <begin position="1"/>
        <end position="148"/>
    </location>
</feature>
<dbReference type="InterPro" id="IPR035906">
    <property type="entry name" value="MetI-like_sf"/>
</dbReference>
<feature type="domain" description="ABC transmembrane type-1" evidence="8">
    <location>
        <begin position="195"/>
        <end position="382"/>
    </location>
</feature>
<dbReference type="AlphaFoldDB" id="A0A8J4WC95"/>
<keyword evidence="5 7" id="KW-1133">Transmembrane helix</keyword>